<reference evidence="3 4" key="1">
    <citation type="journal article" date="2020" name="Nat. Food">
        <title>A phased Vanilla planifolia genome enables genetic improvement of flavour and production.</title>
        <authorList>
            <person name="Hasing T."/>
            <person name="Tang H."/>
            <person name="Brym M."/>
            <person name="Khazi F."/>
            <person name="Huang T."/>
            <person name="Chambers A.H."/>
        </authorList>
    </citation>
    <scope>NUCLEOTIDE SEQUENCE [LARGE SCALE GENOMIC DNA]</scope>
    <source>
        <tissue evidence="1">Leaf</tissue>
    </source>
</reference>
<dbReference type="Proteomes" id="UP000639772">
    <property type="component" value="Unassembled WGS sequence"/>
</dbReference>
<accession>A0A835P811</accession>
<evidence type="ECO:0000313" key="3">
    <source>
        <dbReference type="Proteomes" id="UP000636800"/>
    </source>
</evidence>
<evidence type="ECO:0000313" key="4">
    <source>
        <dbReference type="Proteomes" id="UP000639772"/>
    </source>
</evidence>
<gene>
    <name evidence="2" type="ORF">HPP92_028733</name>
    <name evidence="1" type="ORF">HPP92_028744</name>
</gene>
<dbReference type="Proteomes" id="UP000636800">
    <property type="component" value="Unassembled WGS sequence"/>
</dbReference>
<dbReference type="EMBL" id="JADCNL010000561">
    <property type="protein sequence ID" value="KAG0446655.1"/>
    <property type="molecule type" value="Genomic_DNA"/>
</dbReference>
<name>A0A835P811_VANPL</name>
<dbReference type="AlphaFoldDB" id="A0A835P811"/>
<evidence type="ECO:0000313" key="2">
    <source>
        <dbReference type="EMBL" id="KAG0446655.1"/>
    </source>
</evidence>
<dbReference type="EMBL" id="JADCNM010000562">
    <property type="protein sequence ID" value="KAG0446613.1"/>
    <property type="molecule type" value="Genomic_DNA"/>
</dbReference>
<protein>
    <submittedName>
        <fullName evidence="1">Uncharacterized protein</fullName>
    </submittedName>
</protein>
<keyword evidence="3" id="KW-1185">Reference proteome</keyword>
<sequence length="52" mass="5525">MYTLISSLMVSKASFGDAHEGTKRHKQAIMGCFGSLGGRGAWGHFPSNLAVN</sequence>
<organism evidence="1 4">
    <name type="scientific">Vanilla planifolia</name>
    <name type="common">Vanilla</name>
    <dbReference type="NCBI Taxonomy" id="51239"/>
    <lineage>
        <taxon>Eukaryota</taxon>
        <taxon>Viridiplantae</taxon>
        <taxon>Streptophyta</taxon>
        <taxon>Embryophyta</taxon>
        <taxon>Tracheophyta</taxon>
        <taxon>Spermatophyta</taxon>
        <taxon>Magnoliopsida</taxon>
        <taxon>Liliopsida</taxon>
        <taxon>Asparagales</taxon>
        <taxon>Orchidaceae</taxon>
        <taxon>Vanilloideae</taxon>
        <taxon>Vanilleae</taxon>
        <taxon>Vanilla</taxon>
    </lineage>
</organism>
<comment type="caution">
    <text evidence="1">The sequence shown here is derived from an EMBL/GenBank/DDBJ whole genome shotgun (WGS) entry which is preliminary data.</text>
</comment>
<proteinExistence type="predicted"/>
<evidence type="ECO:0000313" key="1">
    <source>
        <dbReference type="EMBL" id="KAG0446613.1"/>
    </source>
</evidence>